<dbReference type="InterPro" id="IPR023378">
    <property type="entry name" value="YheA/YmcA-like_dom_sf"/>
</dbReference>
<gene>
    <name evidence="1" type="ORF">J5Y03_06245</name>
</gene>
<sequence>MYATLETLQLMTDAEDIAKMIITSELAAEYRRTHKELQQDLVAQEVISRFVKMKDKYEEVQRFGKYHPDYKETRKQMSEVKRELQLNDKISAFRKAEDDIQLLLDEISWTIAQSVSPSIKVPSSNPFFATSGGCGGCSTGGTCGCRTK</sequence>
<dbReference type="InterPro" id="IPR010368">
    <property type="entry name" value="Com_YlbF"/>
</dbReference>
<dbReference type="EMBL" id="JAGIYQ010000003">
    <property type="protein sequence ID" value="MBP0724789.1"/>
    <property type="molecule type" value="Genomic_DNA"/>
</dbReference>
<dbReference type="Pfam" id="PF06133">
    <property type="entry name" value="Com_YlbF"/>
    <property type="match status" value="1"/>
</dbReference>
<dbReference type="InterPro" id="IPR052767">
    <property type="entry name" value="Bact_com_dev_regulator"/>
</dbReference>
<dbReference type="RefSeq" id="WP_209403660.1">
    <property type="nucleotide sequence ID" value="NZ_JAGIYQ010000003.1"/>
</dbReference>
<evidence type="ECO:0000313" key="1">
    <source>
        <dbReference type="EMBL" id="MBP0724789.1"/>
    </source>
</evidence>
<protein>
    <submittedName>
        <fullName evidence="1">YlbF family regulator</fullName>
    </submittedName>
</protein>
<dbReference type="Gene3D" id="1.20.1500.10">
    <property type="entry name" value="YheA/YmcA-like"/>
    <property type="match status" value="1"/>
</dbReference>
<dbReference type="SUPFAM" id="SSF158622">
    <property type="entry name" value="YheA/YmcA-like"/>
    <property type="match status" value="1"/>
</dbReference>
<comment type="caution">
    <text evidence="1">The sequence shown here is derived from an EMBL/GenBank/DDBJ whole genome shotgun (WGS) entry which is preliminary data.</text>
</comment>
<accession>A0A940SJD3</accession>
<dbReference type="PANTHER" id="PTHR38448:SF2">
    <property type="entry name" value="REGULATORY PROTEIN YLBF"/>
    <property type="match status" value="1"/>
</dbReference>
<organism evidence="1 2">
    <name type="scientific">Gottfriedia endophytica</name>
    <dbReference type="NCBI Taxonomy" id="2820819"/>
    <lineage>
        <taxon>Bacteria</taxon>
        <taxon>Bacillati</taxon>
        <taxon>Bacillota</taxon>
        <taxon>Bacilli</taxon>
        <taxon>Bacillales</taxon>
        <taxon>Bacillaceae</taxon>
        <taxon>Gottfriedia</taxon>
    </lineage>
</organism>
<evidence type="ECO:0000313" key="2">
    <source>
        <dbReference type="Proteomes" id="UP000682134"/>
    </source>
</evidence>
<dbReference type="AlphaFoldDB" id="A0A940SJD3"/>
<name>A0A940SJD3_9BACI</name>
<keyword evidence="2" id="KW-1185">Reference proteome</keyword>
<dbReference type="Proteomes" id="UP000682134">
    <property type="component" value="Unassembled WGS sequence"/>
</dbReference>
<dbReference type="PANTHER" id="PTHR38448">
    <property type="entry name" value="REGULATORY PROTEIN YLBF-RELATED"/>
    <property type="match status" value="1"/>
</dbReference>
<reference evidence="1" key="1">
    <citation type="submission" date="2021-04" db="EMBL/GenBank/DDBJ databases">
        <title>Genome seq and assembly of Bacillus sp.</title>
        <authorList>
            <person name="Chhetri G."/>
        </authorList>
    </citation>
    <scope>NUCLEOTIDE SEQUENCE</scope>
    <source>
        <strain evidence="1">RG28</strain>
    </source>
</reference>
<proteinExistence type="predicted"/>